<evidence type="ECO:0008006" key="4">
    <source>
        <dbReference type="Google" id="ProtNLM"/>
    </source>
</evidence>
<dbReference type="EMBL" id="JACEIK010002272">
    <property type="protein sequence ID" value="MCD9560131.1"/>
    <property type="molecule type" value="Genomic_DNA"/>
</dbReference>
<evidence type="ECO:0000313" key="2">
    <source>
        <dbReference type="EMBL" id="MCD9560131.1"/>
    </source>
</evidence>
<dbReference type="Proteomes" id="UP000823775">
    <property type="component" value="Unassembled WGS sequence"/>
</dbReference>
<feature type="region of interest" description="Disordered" evidence="1">
    <location>
        <begin position="88"/>
        <end position="108"/>
    </location>
</feature>
<evidence type="ECO:0000313" key="3">
    <source>
        <dbReference type="Proteomes" id="UP000823775"/>
    </source>
</evidence>
<name>A0ABS8UMQ0_DATST</name>
<reference evidence="2 3" key="1">
    <citation type="journal article" date="2021" name="BMC Genomics">
        <title>Datura genome reveals duplications of psychoactive alkaloid biosynthetic genes and high mutation rate following tissue culture.</title>
        <authorList>
            <person name="Rajewski A."/>
            <person name="Carter-House D."/>
            <person name="Stajich J."/>
            <person name="Litt A."/>
        </authorList>
    </citation>
    <scope>NUCLEOTIDE SEQUENCE [LARGE SCALE GENOMIC DNA]</scope>
    <source>
        <strain evidence="2">AR-01</strain>
    </source>
</reference>
<comment type="caution">
    <text evidence="2">The sequence shown here is derived from an EMBL/GenBank/DDBJ whole genome shotgun (WGS) entry which is preliminary data.</text>
</comment>
<organism evidence="2 3">
    <name type="scientific">Datura stramonium</name>
    <name type="common">Jimsonweed</name>
    <name type="synonym">Common thornapple</name>
    <dbReference type="NCBI Taxonomy" id="4076"/>
    <lineage>
        <taxon>Eukaryota</taxon>
        <taxon>Viridiplantae</taxon>
        <taxon>Streptophyta</taxon>
        <taxon>Embryophyta</taxon>
        <taxon>Tracheophyta</taxon>
        <taxon>Spermatophyta</taxon>
        <taxon>Magnoliopsida</taxon>
        <taxon>eudicotyledons</taxon>
        <taxon>Gunneridae</taxon>
        <taxon>Pentapetalae</taxon>
        <taxon>asterids</taxon>
        <taxon>lamiids</taxon>
        <taxon>Solanales</taxon>
        <taxon>Solanaceae</taxon>
        <taxon>Solanoideae</taxon>
        <taxon>Datureae</taxon>
        <taxon>Datura</taxon>
    </lineage>
</organism>
<proteinExistence type="predicted"/>
<accession>A0ABS8UMQ0</accession>
<gene>
    <name evidence="2" type="ORF">HAX54_018607</name>
</gene>
<protein>
    <recommendedName>
        <fullName evidence="4">Secreted protein</fullName>
    </recommendedName>
</protein>
<evidence type="ECO:0000256" key="1">
    <source>
        <dbReference type="SAM" id="MobiDB-lite"/>
    </source>
</evidence>
<keyword evidence="3" id="KW-1185">Reference proteome</keyword>
<sequence>MVRILFFLEGMSQAGTFLGALSGLQAKVVRAVRAQVKLRKVRILGIQVIVVDLVQQDLLVSRQIEASSRLVSWGTLLETILDLDRSSSRSQLVLGSRAPAPPARDGAG</sequence>